<sequence length="91" mass="10088">MNGNSNLSNLNGTRFVAMEIKINIDDETRKKPHVSDKTTVSSEPTSNAVEVLPIILANITQATVIPLLEVLTISNYNVKHLTKKCNNYDAY</sequence>
<organism evidence="1 2">
    <name type="scientific">Hermetia illucens</name>
    <name type="common">Black soldier fly</name>
    <dbReference type="NCBI Taxonomy" id="343691"/>
    <lineage>
        <taxon>Eukaryota</taxon>
        <taxon>Metazoa</taxon>
        <taxon>Ecdysozoa</taxon>
        <taxon>Arthropoda</taxon>
        <taxon>Hexapoda</taxon>
        <taxon>Insecta</taxon>
        <taxon>Pterygota</taxon>
        <taxon>Neoptera</taxon>
        <taxon>Endopterygota</taxon>
        <taxon>Diptera</taxon>
        <taxon>Brachycera</taxon>
        <taxon>Stratiomyomorpha</taxon>
        <taxon>Stratiomyidae</taxon>
        <taxon>Hermetiinae</taxon>
        <taxon>Hermetia</taxon>
    </lineage>
</organism>
<evidence type="ECO:0000313" key="1">
    <source>
        <dbReference type="EMBL" id="CAD7079590.1"/>
    </source>
</evidence>
<dbReference type="Proteomes" id="UP000594454">
    <property type="component" value="Chromosome 1"/>
</dbReference>
<name>A0A7R8YPL8_HERIL</name>
<evidence type="ECO:0000313" key="2">
    <source>
        <dbReference type="Proteomes" id="UP000594454"/>
    </source>
</evidence>
<proteinExistence type="predicted"/>
<protein>
    <submittedName>
        <fullName evidence="1">Uncharacterized protein</fullName>
    </submittedName>
</protein>
<accession>A0A7R8YPL8</accession>
<keyword evidence="2" id="KW-1185">Reference proteome</keyword>
<gene>
    <name evidence="1" type="ORF">HERILL_LOCUS2801</name>
</gene>
<dbReference type="EMBL" id="LR899009">
    <property type="protein sequence ID" value="CAD7079590.1"/>
    <property type="molecule type" value="Genomic_DNA"/>
</dbReference>
<reference evidence="1 2" key="1">
    <citation type="submission" date="2020-11" db="EMBL/GenBank/DDBJ databases">
        <authorList>
            <person name="Wallbank WR R."/>
            <person name="Pardo Diaz C."/>
            <person name="Kozak K."/>
            <person name="Martin S."/>
            <person name="Jiggins C."/>
            <person name="Moest M."/>
            <person name="Warren A I."/>
            <person name="Generalovic N T."/>
            <person name="Byers J.R.P. K."/>
            <person name="Montejo-Kovacevich G."/>
            <person name="Yen C E."/>
        </authorList>
    </citation>
    <scope>NUCLEOTIDE SEQUENCE [LARGE SCALE GENOMIC DNA]</scope>
</reference>
<dbReference type="InParanoid" id="A0A7R8YPL8"/>
<dbReference type="AlphaFoldDB" id="A0A7R8YPL8"/>